<dbReference type="GO" id="GO:0007076">
    <property type="term" value="P:mitotic chromosome condensation"/>
    <property type="evidence" value="ECO:0007669"/>
    <property type="project" value="InterPro"/>
</dbReference>
<evidence type="ECO:0000256" key="6">
    <source>
        <dbReference type="ARBA" id="ARBA00023306"/>
    </source>
</evidence>
<dbReference type="InterPro" id="IPR032682">
    <property type="entry name" value="Cnd1_C"/>
</dbReference>
<dbReference type="GO" id="GO:0000796">
    <property type="term" value="C:condensin complex"/>
    <property type="evidence" value="ECO:0007669"/>
    <property type="project" value="TreeGrafter"/>
</dbReference>
<evidence type="ECO:0000256" key="2">
    <source>
        <dbReference type="ARBA" id="ARBA00022618"/>
    </source>
</evidence>
<evidence type="ECO:0000256" key="1">
    <source>
        <dbReference type="ARBA" id="ARBA00004123"/>
    </source>
</evidence>
<feature type="compositionally biased region" description="Low complexity" evidence="7">
    <location>
        <begin position="1328"/>
        <end position="1342"/>
    </location>
</feature>
<dbReference type="EMBL" id="OU963867">
    <property type="protein sequence ID" value="CAH0391588.1"/>
    <property type="molecule type" value="Genomic_DNA"/>
</dbReference>
<evidence type="ECO:0000256" key="3">
    <source>
        <dbReference type="ARBA" id="ARBA00022776"/>
    </source>
</evidence>
<comment type="subcellular location">
    <subcellularLocation>
        <location evidence="1">Nucleus</location>
    </subcellularLocation>
</comment>
<feature type="compositionally biased region" description="Polar residues" evidence="7">
    <location>
        <begin position="1278"/>
        <end position="1290"/>
    </location>
</feature>
<dbReference type="PANTHER" id="PTHR14222:SF1">
    <property type="entry name" value="CONDENSIN-2 COMPLEX SUBUNIT D3"/>
    <property type="match status" value="1"/>
</dbReference>
<feature type="region of interest" description="Disordered" evidence="7">
    <location>
        <begin position="1202"/>
        <end position="1223"/>
    </location>
</feature>
<evidence type="ECO:0000256" key="4">
    <source>
        <dbReference type="ARBA" id="ARBA00023067"/>
    </source>
</evidence>
<keyword evidence="4" id="KW-0226">DNA condensation</keyword>
<dbReference type="KEGG" id="btab:109036790"/>
<feature type="compositionally biased region" description="Basic and acidic residues" evidence="7">
    <location>
        <begin position="1343"/>
        <end position="1352"/>
    </location>
</feature>
<feature type="domain" description="Condensin complex subunit 1 C-terminal" evidence="8">
    <location>
        <begin position="900"/>
        <end position="1065"/>
    </location>
</feature>
<name>A0A9P0F4C6_BEMTA</name>
<dbReference type="PANTHER" id="PTHR14222">
    <property type="entry name" value="CONDENSIN"/>
    <property type="match status" value="1"/>
</dbReference>
<evidence type="ECO:0000313" key="10">
    <source>
        <dbReference type="Proteomes" id="UP001152759"/>
    </source>
</evidence>
<dbReference type="InterPro" id="IPR011989">
    <property type="entry name" value="ARM-like"/>
</dbReference>
<evidence type="ECO:0000313" key="9">
    <source>
        <dbReference type="EMBL" id="CAH0391588.1"/>
    </source>
</evidence>
<dbReference type="Proteomes" id="UP001152759">
    <property type="component" value="Chromosome 6"/>
</dbReference>
<gene>
    <name evidence="9" type="ORF">BEMITA_LOCUS10189</name>
</gene>
<feature type="region of interest" description="Disordered" evidence="7">
    <location>
        <begin position="1239"/>
        <end position="1352"/>
    </location>
</feature>
<evidence type="ECO:0000256" key="5">
    <source>
        <dbReference type="ARBA" id="ARBA00023242"/>
    </source>
</evidence>
<evidence type="ECO:0000256" key="7">
    <source>
        <dbReference type="SAM" id="MobiDB-lite"/>
    </source>
</evidence>
<organism evidence="9 10">
    <name type="scientific">Bemisia tabaci</name>
    <name type="common">Sweetpotato whitefly</name>
    <name type="synonym">Aleurodes tabaci</name>
    <dbReference type="NCBI Taxonomy" id="7038"/>
    <lineage>
        <taxon>Eukaryota</taxon>
        <taxon>Metazoa</taxon>
        <taxon>Ecdysozoa</taxon>
        <taxon>Arthropoda</taxon>
        <taxon>Hexapoda</taxon>
        <taxon>Insecta</taxon>
        <taxon>Pterygota</taxon>
        <taxon>Neoptera</taxon>
        <taxon>Paraneoptera</taxon>
        <taxon>Hemiptera</taxon>
        <taxon>Sternorrhyncha</taxon>
        <taxon>Aleyrodoidea</taxon>
        <taxon>Aleyrodidae</taxon>
        <taxon>Aleyrodinae</taxon>
        <taxon>Bemisia</taxon>
    </lineage>
</organism>
<dbReference type="GO" id="GO:0000779">
    <property type="term" value="C:condensed chromosome, centromeric region"/>
    <property type="evidence" value="ECO:0007669"/>
    <property type="project" value="TreeGrafter"/>
</dbReference>
<keyword evidence="5" id="KW-0539">Nucleus</keyword>
<sequence>MDVISALDKLGLEKLPTGWVSNVWNNSFSEIDVLPPEYEAYLEEIIVVDVLDEISVCFKIWLESDDSASTARLSLNTSSIADDIDVKSWQYLIKKEIRHKALICLLSYFIHQAKSESNDEDARHTALSAISVYVMLLAVPGSQVFHIFNSILFSSVLEVLEKFCDLVKTRSSNIQHRTNDDSLDGDETNNESLSHQERSHLEKWLNALLKRFTYAFRKINFRSQEESLASLIQWLAKVTRLEKSTVITQYETNATGFNALPMNAFNVLKALCSPDVGEVPEVVCAVLKELMPAFLVEKKQAAREHLTIKENVINFMKHLMETLGDASYPGVRVLIQHLCLLIPDKADLRIKAVSTILEILSFVPADIYGQTVIWIYSFCHSDNVKHRINALEIMSRLILEALVRFTNEDSPLIKYTTYPFLIAIVLSRCKDNAASVRTKALTVFSNALSSNNPNIRAVIEGIFVTPYQTEDENVTKAELKRSFPDFNEFFKCIEEETEWNENPLPGARIVLKFLDVFVADNKVFVKKSALMCLASICCLHPRWMNDELLQVLTENCRDRSVLIRKSLTQCMTTLLERYPENELVCKYWVQGVLPLLFDTEQKAQEKVLEVFAQLLIDNMAPHNQSITPPTQLPWRILSLISEFNLRKYLRFACAHWVASNVFNQALINTLQTHIGTENNANAWLFVVCMTEYHQINNPNFIMTYYATYIHANREADIYVGQMVLDSLKFTCKKLSKEVQNNLVSELLPALKNFSIPHQLILQSFDILALLADIRSISNGEGNLAVSITQECERYIEEKLDKNTPVEEVDEELLCRRILTLGCVAVLWPTGRPISEKAITSITNLVDVTFGVNVRMRFMTGLLPAMAVVTLGRLALQTDLIAKEFVPLFGRLLRRVREPQIKINTITALADLCIRYTAMVEKFIPEICVCLCDPEVKVRSTTLMLLIDLIQQDYLKLRCPVFFHLLSRLNDDNEKIREVISDCFVNNFLRNNPSLIIQHFVESLFYYNAYYDHPAYCKMQMSSREREVFSLEGPANQGKRYFIYKYMLEHVADEHRLKIFMRLCADILDGVADGKIKLENEGIILLKDALHVLCSEEIKLRPVPMQEPENDDLGEERQEYEIAVTKAVLNQAVRSQAVEFIVPIIIRLKKVLQQKKLLLNELMLFTRELMKDYKNELKTLLAADKELAQEVELDLQLLEEQENAARAQERTEQEPQPEPELLNISRCSVRMERIEVRAEVHQANQSGPEDAESEPSAPTVNGRCNGRSSDAIEELPNDRPSTPGVNSSRCSNVIEKLADDRPPTPSVNTSRSSSRCSVVIEKLSDDRPSTPSVNTSRSSSRCSARIERLSESS</sequence>
<dbReference type="GO" id="GO:0010032">
    <property type="term" value="P:meiotic chromosome condensation"/>
    <property type="evidence" value="ECO:0007669"/>
    <property type="project" value="TreeGrafter"/>
</dbReference>
<accession>A0A9P0F4C6</accession>
<dbReference type="Gene3D" id="1.25.10.10">
    <property type="entry name" value="Leucine-rich Repeat Variant"/>
    <property type="match status" value="3"/>
</dbReference>
<dbReference type="InterPro" id="IPR026971">
    <property type="entry name" value="CND1/NCAPD3"/>
</dbReference>
<dbReference type="InterPro" id="IPR016024">
    <property type="entry name" value="ARM-type_fold"/>
</dbReference>
<keyword evidence="3" id="KW-0498">Mitosis</keyword>
<feature type="compositionally biased region" description="Low complexity" evidence="7">
    <location>
        <begin position="1305"/>
        <end position="1318"/>
    </location>
</feature>
<proteinExistence type="predicted"/>
<protein>
    <recommendedName>
        <fullName evidence="8">Condensin complex subunit 1 C-terminal domain-containing protein</fullName>
    </recommendedName>
</protein>
<keyword evidence="6" id="KW-0131">Cell cycle</keyword>
<dbReference type="GO" id="GO:0051301">
    <property type="term" value="P:cell division"/>
    <property type="evidence" value="ECO:0007669"/>
    <property type="project" value="UniProtKB-KW"/>
</dbReference>
<evidence type="ECO:0000259" key="8">
    <source>
        <dbReference type="Pfam" id="PF12717"/>
    </source>
</evidence>
<dbReference type="GO" id="GO:0042393">
    <property type="term" value="F:histone binding"/>
    <property type="evidence" value="ECO:0007669"/>
    <property type="project" value="TreeGrafter"/>
</dbReference>
<dbReference type="Pfam" id="PF12717">
    <property type="entry name" value="Cnd1"/>
    <property type="match status" value="1"/>
</dbReference>
<dbReference type="GO" id="GO:0005634">
    <property type="term" value="C:nucleus"/>
    <property type="evidence" value="ECO:0007669"/>
    <property type="project" value="UniProtKB-SubCell"/>
</dbReference>
<keyword evidence="10" id="KW-1185">Reference proteome</keyword>
<reference evidence="9" key="1">
    <citation type="submission" date="2021-12" db="EMBL/GenBank/DDBJ databases">
        <authorList>
            <person name="King R."/>
        </authorList>
    </citation>
    <scope>NUCLEOTIDE SEQUENCE</scope>
</reference>
<dbReference type="SUPFAM" id="SSF48371">
    <property type="entry name" value="ARM repeat"/>
    <property type="match status" value="1"/>
</dbReference>
<keyword evidence="2" id="KW-0132">Cell division</keyword>